<evidence type="ECO:0000313" key="3">
    <source>
        <dbReference type="Proteomes" id="UP000008553"/>
    </source>
</evidence>
<dbReference type="STRING" id="73239.Q7R9T9"/>
<keyword evidence="3" id="KW-1185">Reference proteome</keyword>
<evidence type="ECO:0000256" key="1">
    <source>
        <dbReference type="SAM" id="Coils"/>
    </source>
</evidence>
<accession>Q7R9T9</accession>
<dbReference type="EMBL" id="AABL01002347">
    <property type="protein sequence ID" value="EAA19055.1"/>
    <property type="molecule type" value="Genomic_DNA"/>
</dbReference>
<dbReference type="Proteomes" id="UP000008553">
    <property type="component" value="Unassembled WGS sequence"/>
</dbReference>
<dbReference type="AlphaFoldDB" id="Q7R9T9"/>
<keyword evidence="1" id="KW-0175">Coiled coil</keyword>
<gene>
    <name evidence="2" type="ORF">PY06771</name>
</gene>
<dbReference type="InParanoid" id="Q7R9T9"/>
<protein>
    <submittedName>
        <fullName evidence="2">Uncharacterized protein</fullName>
    </submittedName>
</protein>
<proteinExistence type="predicted"/>
<organism evidence="2 3">
    <name type="scientific">Plasmodium yoelii yoelii</name>
    <dbReference type="NCBI Taxonomy" id="73239"/>
    <lineage>
        <taxon>Eukaryota</taxon>
        <taxon>Sar</taxon>
        <taxon>Alveolata</taxon>
        <taxon>Apicomplexa</taxon>
        <taxon>Aconoidasida</taxon>
        <taxon>Haemosporida</taxon>
        <taxon>Plasmodiidae</taxon>
        <taxon>Plasmodium</taxon>
        <taxon>Plasmodium (Vinckeia)</taxon>
    </lineage>
</organism>
<reference evidence="2 3" key="1">
    <citation type="journal article" date="2002" name="Nature">
        <title>Genome sequence and comparative analysis of the model rodent malaria parasite Plasmodium yoelii yoelii.</title>
        <authorList>
            <person name="Carlton J.M."/>
            <person name="Angiuoli S.V."/>
            <person name="Suh B.B."/>
            <person name="Kooij T.W."/>
            <person name="Pertea M."/>
            <person name="Silva J.C."/>
            <person name="Ermolaeva M.D."/>
            <person name="Allen J.E."/>
            <person name="Selengut J.D."/>
            <person name="Koo H.L."/>
            <person name="Peterson J.D."/>
            <person name="Pop M."/>
            <person name="Kosack D.S."/>
            <person name="Shumway M.F."/>
            <person name="Bidwell S.L."/>
            <person name="Shallom S.J."/>
            <person name="van Aken S.E."/>
            <person name="Riedmuller S.B."/>
            <person name="Feldblyum T.V."/>
            <person name="Cho J.K."/>
            <person name="Quackenbush J."/>
            <person name="Sedegah M."/>
            <person name="Shoaibi A."/>
            <person name="Cummings L.M."/>
            <person name="Florens L."/>
            <person name="Yates J.R."/>
            <person name="Raine J.D."/>
            <person name="Sinden R.E."/>
            <person name="Harris M.A."/>
            <person name="Cunningham D.A."/>
            <person name="Preiser P.R."/>
            <person name="Bergman L.W."/>
            <person name="Vaidya A.B."/>
            <person name="van Lin L.H."/>
            <person name="Janse C.J."/>
            <person name="Waters A.P."/>
            <person name="Smith H.O."/>
            <person name="White O.R."/>
            <person name="Salzberg S.L."/>
            <person name="Venter J.C."/>
            <person name="Fraser C.M."/>
            <person name="Hoffman S.L."/>
            <person name="Gardner M.J."/>
            <person name="Carucci D.J."/>
        </authorList>
    </citation>
    <scope>NUCLEOTIDE SEQUENCE [LARGE SCALE GENOMIC DNA]</scope>
    <source>
        <strain evidence="2 3">17XNL</strain>
    </source>
</reference>
<name>Q7R9T9_PLAYO</name>
<feature type="coiled-coil region" evidence="1">
    <location>
        <begin position="12"/>
        <end position="88"/>
    </location>
</feature>
<evidence type="ECO:0000313" key="2">
    <source>
        <dbReference type="EMBL" id="EAA19055.1"/>
    </source>
</evidence>
<comment type="caution">
    <text evidence="2">The sequence shown here is derived from an EMBL/GenBank/DDBJ whole genome shotgun (WGS) entry which is preliminary data.</text>
</comment>
<sequence length="128" mass="15196">MKGEKIEMNKIIEGYEFDMNKSKKLIKEEENNEKQKNILEREIKNLKKELNIVNSLNEKIKGEKLLLQEKIQEKNKKINTKKDKIKANNISVVEKDEIPLPIELKDKKIQNEKKSTIQLKIKKDIINR</sequence>
<dbReference type="PaxDb" id="73239-Q7R9T9"/>